<evidence type="ECO:0000313" key="2">
    <source>
        <dbReference type="Proteomes" id="UP000243376"/>
    </source>
</evidence>
<dbReference type="SUPFAM" id="SSF55729">
    <property type="entry name" value="Acyl-CoA N-acyltransferases (Nat)"/>
    <property type="match status" value="1"/>
</dbReference>
<reference evidence="1 2" key="1">
    <citation type="submission" date="2018-01" db="EMBL/GenBank/DDBJ databases">
        <title>Metagenomic assembled genomes from two thermal pools in the Uzon Caldera, Kamchatka, Russia.</title>
        <authorList>
            <person name="Wilkins L."/>
            <person name="Ettinger C."/>
        </authorList>
    </citation>
    <scope>NUCLEOTIDE SEQUENCE [LARGE SCALE GENOMIC DNA]</scope>
    <source>
        <strain evidence="1">ZAV-02</strain>
    </source>
</reference>
<dbReference type="Proteomes" id="UP000243376">
    <property type="component" value="Unassembled WGS sequence"/>
</dbReference>
<dbReference type="EMBL" id="PNIQ01000341">
    <property type="protein sequence ID" value="PMP83523.1"/>
    <property type="molecule type" value="Genomic_DNA"/>
</dbReference>
<comment type="caution">
    <text evidence="1">The sequence shown here is derived from an EMBL/GenBank/DDBJ whole genome shotgun (WGS) entry which is preliminary data.</text>
</comment>
<evidence type="ECO:0008006" key="3">
    <source>
        <dbReference type="Google" id="ProtNLM"/>
    </source>
</evidence>
<organism evidence="1 2">
    <name type="scientific">Chloroflexus aggregans</name>
    <dbReference type="NCBI Taxonomy" id="152260"/>
    <lineage>
        <taxon>Bacteria</taxon>
        <taxon>Bacillati</taxon>
        <taxon>Chloroflexota</taxon>
        <taxon>Chloroflexia</taxon>
        <taxon>Chloroflexales</taxon>
        <taxon>Chloroflexineae</taxon>
        <taxon>Chloroflexaceae</taxon>
        <taxon>Chloroflexus</taxon>
    </lineage>
</organism>
<feature type="non-terminal residue" evidence="1">
    <location>
        <position position="97"/>
    </location>
</feature>
<sequence length="97" mass="10927">MQPIELRLAQPGDTPLLRQIAIAAKSYWGYPASLIVQWATTPIITPEALERDRVCLAARAGTPIGWYRLALDRSPAWLHEAQREIFLVYAPVVRFLG</sequence>
<protein>
    <recommendedName>
        <fullName evidence="3">N-acetyltransferase</fullName>
    </recommendedName>
</protein>
<evidence type="ECO:0000313" key="1">
    <source>
        <dbReference type="EMBL" id="PMP83523.1"/>
    </source>
</evidence>
<dbReference type="AlphaFoldDB" id="A0A2J6X8G9"/>
<name>A0A2J6X8G9_9CHLR</name>
<dbReference type="InterPro" id="IPR016181">
    <property type="entry name" value="Acyl_CoA_acyltransferase"/>
</dbReference>
<gene>
    <name evidence="1" type="ORF">C0184_05190</name>
</gene>
<proteinExistence type="predicted"/>
<accession>A0A2J6X8G9</accession>